<feature type="compositionally biased region" description="Polar residues" evidence="1">
    <location>
        <begin position="268"/>
        <end position="278"/>
    </location>
</feature>
<feature type="region of interest" description="Disordered" evidence="1">
    <location>
        <begin position="240"/>
        <end position="278"/>
    </location>
</feature>
<feature type="region of interest" description="Disordered" evidence="1">
    <location>
        <begin position="104"/>
        <end position="171"/>
    </location>
</feature>
<evidence type="ECO:0000313" key="3">
    <source>
        <dbReference type="Proteomes" id="UP000078240"/>
    </source>
</evidence>
<sequence>MGWFARHWAALRWWVVDLASGHTAVLLAALGHGQLSSQRPWRSPAHHAAPIQVGTCPQAAEVGGLSAQWRTGGTSQRRLSPRKTPAYRDPAISHFLHSGTASAVAGPRLLPSPRPSPSPGPAVRSRRQRRFARWIGFLGGRRRPGSPPSAVTHAQQSSAPHTTHHTTTTTVAARTPAGIRDFQLPCLPARNGYQPPPPSFPPAHTTRHVHTASTRCNTASGQLDVGHDPDEAAIPPVRYGKLPAPLERPGPALRLFRFPGRPALNPADVSTASPRRGD</sequence>
<dbReference type="EMBL" id="LSBH01000001">
    <property type="protein sequence ID" value="OAQ88061.1"/>
    <property type="molecule type" value="Genomic_DNA"/>
</dbReference>
<dbReference type="Proteomes" id="UP000078240">
    <property type="component" value="Unassembled WGS sequence"/>
</dbReference>
<reference evidence="2 3" key="1">
    <citation type="submission" date="2016-01" db="EMBL/GenBank/DDBJ databases">
        <title>Biosynthesis of antibiotic leucinostatins and their inhibition on Phytophthora in bio-control Purpureocillium lilacinum.</title>
        <authorList>
            <person name="Wang G."/>
            <person name="Liu Z."/>
            <person name="Lin R."/>
            <person name="Li E."/>
            <person name="Mao Z."/>
            <person name="Ling J."/>
            <person name="Yin W."/>
            <person name="Xie B."/>
        </authorList>
    </citation>
    <scope>NUCLEOTIDE SEQUENCE [LARGE SCALE GENOMIC DNA]</scope>
    <source>
        <strain evidence="2">PLBJ-1</strain>
    </source>
</reference>
<organism evidence="2 3">
    <name type="scientific">Purpureocillium lilacinum</name>
    <name type="common">Paecilomyces lilacinus</name>
    <dbReference type="NCBI Taxonomy" id="33203"/>
    <lineage>
        <taxon>Eukaryota</taxon>
        <taxon>Fungi</taxon>
        <taxon>Dikarya</taxon>
        <taxon>Ascomycota</taxon>
        <taxon>Pezizomycotina</taxon>
        <taxon>Sordariomycetes</taxon>
        <taxon>Hypocreomycetidae</taxon>
        <taxon>Hypocreales</taxon>
        <taxon>Ophiocordycipitaceae</taxon>
        <taxon>Purpureocillium</taxon>
    </lineage>
</organism>
<feature type="compositionally biased region" description="Pro residues" evidence="1">
    <location>
        <begin position="110"/>
        <end position="120"/>
    </location>
</feature>
<evidence type="ECO:0000256" key="1">
    <source>
        <dbReference type="SAM" id="MobiDB-lite"/>
    </source>
</evidence>
<protein>
    <submittedName>
        <fullName evidence="2">Uncharacterized protein</fullName>
    </submittedName>
</protein>
<gene>
    <name evidence="2" type="ORF">VFPBJ_02102</name>
</gene>
<evidence type="ECO:0000313" key="2">
    <source>
        <dbReference type="EMBL" id="OAQ88061.1"/>
    </source>
</evidence>
<comment type="caution">
    <text evidence="2">The sequence shown here is derived from an EMBL/GenBank/DDBJ whole genome shotgun (WGS) entry which is preliminary data.</text>
</comment>
<dbReference type="AlphaFoldDB" id="A0A179HEQ8"/>
<proteinExistence type="predicted"/>
<accession>A0A179HEQ8</accession>
<name>A0A179HEQ8_PURLI</name>